<dbReference type="AlphaFoldDB" id="A0AAV2E0H4"/>
<dbReference type="Proteomes" id="UP001497516">
    <property type="component" value="Chromosome 3"/>
</dbReference>
<proteinExistence type="predicted"/>
<sequence length="112" mass="12541">MASMISCFRKISETLSSIQENATAGGKTNKLKDLAESYNDQVVAFETSKSRVAQALHDISDALIKEIEPHRKHVELVHLQLNTPSKEISYDLPHVIREVRPRAARTGSKRSD</sequence>
<protein>
    <recommendedName>
        <fullName evidence="3">BLOC-1-related complex subunit 7</fullName>
    </recommendedName>
</protein>
<reference evidence="1 2" key="1">
    <citation type="submission" date="2024-04" db="EMBL/GenBank/DDBJ databases">
        <authorList>
            <person name="Fracassetti M."/>
        </authorList>
    </citation>
    <scope>NUCLEOTIDE SEQUENCE [LARGE SCALE GENOMIC DNA]</scope>
</reference>
<evidence type="ECO:0008006" key="3">
    <source>
        <dbReference type="Google" id="ProtNLM"/>
    </source>
</evidence>
<dbReference type="EMBL" id="OZ034816">
    <property type="protein sequence ID" value="CAL1379314.1"/>
    <property type="molecule type" value="Genomic_DNA"/>
</dbReference>
<organism evidence="1 2">
    <name type="scientific">Linum trigynum</name>
    <dbReference type="NCBI Taxonomy" id="586398"/>
    <lineage>
        <taxon>Eukaryota</taxon>
        <taxon>Viridiplantae</taxon>
        <taxon>Streptophyta</taxon>
        <taxon>Embryophyta</taxon>
        <taxon>Tracheophyta</taxon>
        <taxon>Spermatophyta</taxon>
        <taxon>Magnoliopsida</taxon>
        <taxon>eudicotyledons</taxon>
        <taxon>Gunneridae</taxon>
        <taxon>Pentapetalae</taxon>
        <taxon>rosids</taxon>
        <taxon>fabids</taxon>
        <taxon>Malpighiales</taxon>
        <taxon>Linaceae</taxon>
        <taxon>Linum</taxon>
    </lineage>
</organism>
<accession>A0AAV2E0H4</accession>
<evidence type="ECO:0000313" key="1">
    <source>
        <dbReference type="EMBL" id="CAL1379314.1"/>
    </source>
</evidence>
<gene>
    <name evidence="1" type="ORF">LTRI10_LOCUS20842</name>
</gene>
<name>A0AAV2E0H4_9ROSI</name>
<evidence type="ECO:0000313" key="2">
    <source>
        <dbReference type="Proteomes" id="UP001497516"/>
    </source>
</evidence>
<keyword evidence="2" id="KW-1185">Reference proteome</keyword>